<reference evidence="1 2" key="1">
    <citation type="journal article" date="2021" name="Int. J. Syst. Evol. Microbiol.">
        <title>Pseudomonas piscium sp. nov., Pseudomonas pisciculturae sp. nov., Pseudomonas mucoides sp. nov. and Pseudomonas neuropathica sp. nov. isolated from rainbow trout.</title>
        <authorList>
            <person name="Duman M."/>
            <person name="Mulet M."/>
            <person name="Altun S."/>
            <person name="Saticioglu I.B."/>
            <person name="Gomila M."/>
            <person name="Lalucat J."/>
            <person name="Garcia-Valdes E."/>
        </authorList>
    </citation>
    <scope>NUCLEOTIDE SEQUENCE [LARGE SCALE GENOMIC DNA]</scope>
    <source>
        <strain evidence="1 2">LMG 28632</strain>
    </source>
</reference>
<gene>
    <name evidence="1" type="ORF">IMW75_23195</name>
</gene>
<sequence>MHWRECSSDQERKKLSKLCHYLRHIDLKAVYEQLQDYTPFWSGEAPLANIQPQFRDTLAEWFDGIAEAVFDDLFGKAWEEFRPIDVAIEVGDFIERSLDELEINYALETGTFKSDPSEEEEVDTCDRLLPHAGESTREVLDTFSVMALTKSYESADYWQLSGLLIYQYDYLCWLYKEGSFNEAFEMCEYIARTRCKIQNIISVGFDKKYSATAASQRAKKAATQRHAPSNEIKVKLLAEWDRDSGEYKSRADFCRVVGRISGIKERTLGEWIARHEKSK</sequence>
<comment type="caution">
    <text evidence="1">The sequence shown here is derived from an EMBL/GenBank/DDBJ whole genome shotgun (WGS) entry which is preliminary data.</text>
</comment>
<accession>A0ABS3ANY8</accession>
<dbReference type="Proteomes" id="UP000772591">
    <property type="component" value="Unassembled WGS sequence"/>
</dbReference>
<organism evidence="1 2">
    <name type="scientific">Pseudomonas gregormendelii</name>
    <dbReference type="NCBI Taxonomy" id="1628277"/>
    <lineage>
        <taxon>Bacteria</taxon>
        <taxon>Pseudomonadati</taxon>
        <taxon>Pseudomonadota</taxon>
        <taxon>Gammaproteobacteria</taxon>
        <taxon>Pseudomonadales</taxon>
        <taxon>Pseudomonadaceae</taxon>
        <taxon>Pseudomonas</taxon>
    </lineage>
</organism>
<proteinExistence type="predicted"/>
<evidence type="ECO:0000313" key="1">
    <source>
        <dbReference type="EMBL" id="MBN3968170.1"/>
    </source>
</evidence>
<name>A0ABS3ANY8_9PSED</name>
<evidence type="ECO:0000313" key="2">
    <source>
        <dbReference type="Proteomes" id="UP000772591"/>
    </source>
</evidence>
<dbReference type="EMBL" id="JADEVO010000044">
    <property type="protein sequence ID" value="MBN3968170.1"/>
    <property type="molecule type" value="Genomic_DNA"/>
</dbReference>
<dbReference type="RefSeq" id="WP_205893879.1">
    <property type="nucleotide sequence ID" value="NZ_JADEVO010000044.1"/>
</dbReference>
<keyword evidence="2" id="KW-1185">Reference proteome</keyword>
<protein>
    <submittedName>
        <fullName evidence="1">Uncharacterized protein</fullName>
    </submittedName>
</protein>